<dbReference type="OrthoDB" id="5784678at2"/>
<dbReference type="HOGENOM" id="CLU_184336_0_0_6"/>
<name>L0DYJ3_THIND</name>
<organism evidence="2 3">
    <name type="scientific">Thioalkalivibrio nitratireducens (strain DSM 14787 / UNIQEM 213 / ALEN2)</name>
    <dbReference type="NCBI Taxonomy" id="1255043"/>
    <lineage>
        <taxon>Bacteria</taxon>
        <taxon>Pseudomonadati</taxon>
        <taxon>Pseudomonadota</taxon>
        <taxon>Gammaproteobacteria</taxon>
        <taxon>Chromatiales</taxon>
        <taxon>Ectothiorhodospiraceae</taxon>
        <taxon>Thioalkalivibrio</taxon>
    </lineage>
</organism>
<dbReference type="AlphaFoldDB" id="L0DYJ3"/>
<dbReference type="PATRIC" id="fig|1255043.3.peg.2503"/>
<sequence length="95" mass="10315">MSDDSLQLSGELIQNLRNALTTADPRASETVVAVQYLAAVVGYLVAQMPEPVEQRKDYLSELGQFMHSVFLDVESRKGAAPPPQQASGVWRPGDA</sequence>
<gene>
    <name evidence="2" type="ordered locus">TVNIR_2480</name>
</gene>
<evidence type="ECO:0000313" key="3">
    <source>
        <dbReference type="Proteomes" id="UP000010809"/>
    </source>
</evidence>
<dbReference type="Proteomes" id="UP000010809">
    <property type="component" value="Chromosome"/>
</dbReference>
<reference evidence="2" key="1">
    <citation type="submission" date="2015-12" db="EMBL/GenBank/DDBJ databases">
        <authorList>
            <person name="Tikhonova T.V."/>
            <person name="Pavlov A.R."/>
            <person name="Beletsky A.V."/>
            <person name="Mardanov A.V."/>
            <person name="Sorokin D.Y."/>
            <person name="Ravin N.V."/>
            <person name="Popov V.O."/>
        </authorList>
    </citation>
    <scope>NUCLEOTIDE SEQUENCE</scope>
    <source>
        <strain evidence="2">DSM 14787</strain>
    </source>
</reference>
<accession>L0DYJ3</accession>
<dbReference type="EMBL" id="CP003989">
    <property type="protein sequence ID" value="AGA34123.1"/>
    <property type="molecule type" value="Genomic_DNA"/>
</dbReference>
<dbReference type="eggNOG" id="ENOG5033DEC">
    <property type="taxonomic scope" value="Bacteria"/>
</dbReference>
<proteinExistence type="predicted"/>
<evidence type="ECO:0000256" key="1">
    <source>
        <dbReference type="SAM" id="MobiDB-lite"/>
    </source>
</evidence>
<evidence type="ECO:0000313" key="2">
    <source>
        <dbReference type="EMBL" id="AGA34123.1"/>
    </source>
</evidence>
<protein>
    <submittedName>
        <fullName evidence="2">Uncharacterized protein</fullName>
    </submittedName>
</protein>
<dbReference type="KEGG" id="tni:TVNIR_2480"/>
<keyword evidence="3" id="KW-1185">Reference proteome</keyword>
<dbReference type="RefSeq" id="WP_015259239.1">
    <property type="nucleotide sequence ID" value="NC_019902.2"/>
</dbReference>
<feature type="region of interest" description="Disordered" evidence="1">
    <location>
        <begin position="76"/>
        <end position="95"/>
    </location>
</feature>